<evidence type="ECO:0000256" key="6">
    <source>
        <dbReference type="ARBA" id="ARBA00023002"/>
    </source>
</evidence>
<evidence type="ECO:0000256" key="2">
    <source>
        <dbReference type="ARBA" id="ARBA00006926"/>
    </source>
</evidence>
<dbReference type="GO" id="GO:0005576">
    <property type="term" value="C:extracellular region"/>
    <property type="evidence" value="ECO:0007669"/>
    <property type="project" value="UniProtKB-SubCell"/>
</dbReference>
<keyword evidence="4 7" id="KW-0575">Peroxidase</keyword>
<dbReference type="InterPro" id="IPR000889">
    <property type="entry name" value="Glutathione_peroxidase"/>
</dbReference>
<dbReference type="PROSITE" id="PS51355">
    <property type="entry name" value="GLUTATHIONE_PEROXID_3"/>
    <property type="match status" value="1"/>
</dbReference>
<keyword evidence="3" id="KW-0964">Secreted</keyword>
<evidence type="ECO:0000256" key="7">
    <source>
        <dbReference type="RuleBase" id="RU000499"/>
    </source>
</evidence>
<dbReference type="OrthoDB" id="446890at2759"/>
<dbReference type="PANTHER" id="PTHR11592">
    <property type="entry name" value="GLUTATHIONE PEROXIDASE"/>
    <property type="match status" value="1"/>
</dbReference>
<dbReference type="GO" id="GO:0006979">
    <property type="term" value="P:response to oxidative stress"/>
    <property type="evidence" value="ECO:0007669"/>
    <property type="project" value="InterPro"/>
</dbReference>
<evidence type="ECO:0000313" key="8">
    <source>
        <dbReference type="EMBL" id="CAF1062984.1"/>
    </source>
</evidence>
<dbReference type="Proteomes" id="UP000663852">
    <property type="component" value="Unassembled WGS sequence"/>
</dbReference>
<dbReference type="PRINTS" id="PR01011">
    <property type="entry name" value="GLUTPROXDASE"/>
</dbReference>
<comment type="subcellular location">
    <subcellularLocation>
        <location evidence="1">Secreted</location>
    </subcellularLocation>
</comment>
<keyword evidence="6 7" id="KW-0560">Oxidoreductase</keyword>
<evidence type="ECO:0000256" key="1">
    <source>
        <dbReference type="ARBA" id="ARBA00004613"/>
    </source>
</evidence>
<dbReference type="EMBL" id="CAJNOJ010000082">
    <property type="protein sequence ID" value="CAF1062984.1"/>
    <property type="molecule type" value="Genomic_DNA"/>
</dbReference>
<sequence>MLPITAVKGKDSTDDNERKKTQYLQRDMITDLLKHYSTVTLDMKYFQDKNNRIPFAQEFASTNLFTILAIPCNQFGYQEPAESKLELLNGLKYVRPGNDFTPKFPLFWLVDVNGKKQHPLYEYLKSCIPSPRKDFEDHTAIFYEPHHSDDIRWNFEKFLIDFNGHPIMRFDSDAEPLFIRQFIEKLLQMKKYFEK</sequence>
<dbReference type="GO" id="GO:0004602">
    <property type="term" value="F:glutathione peroxidase activity"/>
    <property type="evidence" value="ECO:0007669"/>
    <property type="project" value="TreeGrafter"/>
</dbReference>
<protein>
    <recommendedName>
        <fullName evidence="7">Glutathione peroxidase</fullName>
    </recommendedName>
</protein>
<dbReference type="AlphaFoldDB" id="A0A814LGE6"/>
<reference evidence="8" key="1">
    <citation type="submission" date="2021-02" db="EMBL/GenBank/DDBJ databases">
        <authorList>
            <person name="Nowell W R."/>
        </authorList>
    </citation>
    <scope>NUCLEOTIDE SEQUENCE</scope>
</reference>
<name>A0A814LGE6_ADIRI</name>
<accession>A0A814LGE6</accession>
<dbReference type="PANTHER" id="PTHR11592:SF88">
    <property type="entry name" value="GLUTATHIONE PEROXIDASE-RELATED"/>
    <property type="match status" value="1"/>
</dbReference>
<evidence type="ECO:0000256" key="3">
    <source>
        <dbReference type="ARBA" id="ARBA00022525"/>
    </source>
</evidence>
<dbReference type="SUPFAM" id="SSF52833">
    <property type="entry name" value="Thioredoxin-like"/>
    <property type="match status" value="1"/>
</dbReference>
<proteinExistence type="inferred from homology"/>
<dbReference type="InterPro" id="IPR036249">
    <property type="entry name" value="Thioredoxin-like_sf"/>
</dbReference>
<comment type="similarity">
    <text evidence="2 7">Belongs to the glutathione peroxidase family.</text>
</comment>
<evidence type="ECO:0000256" key="4">
    <source>
        <dbReference type="ARBA" id="ARBA00022559"/>
    </source>
</evidence>
<evidence type="ECO:0000313" key="9">
    <source>
        <dbReference type="Proteomes" id="UP000663852"/>
    </source>
</evidence>
<organism evidence="8 9">
    <name type="scientific">Adineta ricciae</name>
    <name type="common">Rotifer</name>
    <dbReference type="NCBI Taxonomy" id="249248"/>
    <lineage>
        <taxon>Eukaryota</taxon>
        <taxon>Metazoa</taxon>
        <taxon>Spiralia</taxon>
        <taxon>Gnathifera</taxon>
        <taxon>Rotifera</taxon>
        <taxon>Eurotatoria</taxon>
        <taxon>Bdelloidea</taxon>
        <taxon>Adinetida</taxon>
        <taxon>Adinetidae</taxon>
        <taxon>Adineta</taxon>
    </lineage>
</organism>
<keyword evidence="5" id="KW-0732">Signal</keyword>
<gene>
    <name evidence="8" type="ORF">EDS130_LOCUS18019</name>
</gene>
<comment type="caution">
    <text evidence="8">The sequence shown here is derived from an EMBL/GenBank/DDBJ whole genome shotgun (WGS) entry which is preliminary data.</text>
</comment>
<dbReference type="Pfam" id="PF00255">
    <property type="entry name" value="GSHPx"/>
    <property type="match status" value="1"/>
</dbReference>
<dbReference type="Gene3D" id="3.40.30.10">
    <property type="entry name" value="Glutaredoxin"/>
    <property type="match status" value="1"/>
</dbReference>
<evidence type="ECO:0000256" key="5">
    <source>
        <dbReference type="ARBA" id="ARBA00022729"/>
    </source>
</evidence>